<dbReference type="OrthoDB" id="9827584at2"/>
<reference evidence="2 3" key="1">
    <citation type="submission" date="2018-06" db="EMBL/GenBank/DDBJ databases">
        <title>Streptacidiphilus pinicola sp. nov., isolated from pine grove soil.</title>
        <authorList>
            <person name="Roh S.G."/>
            <person name="Park S."/>
            <person name="Kim M.-K."/>
            <person name="Yun B.-R."/>
            <person name="Park J."/>
            <person name="Kim M.J."/>
            <person name="Kim Y.S."/>
            <person name="Kim S.B."/>
        </authorList>
    </citation>
    <scope>NUCLEOTIDE SEQUENCE [LARGE SCALE GENOMIC DNA]</scope>
    <source>
        <strain evidence="2 3">MMS16-CNU450</strain>
    </source>
</reference>
<evidence type="ECO:0000313" key="3">
    <source>
        <dbReference type="Proteomes" id="UP000248889"/>
    </source>
</evidence>
<organism evidence="2 3">
    <name type="scientific">Streptacidiphilus pinicola</name>
    <dbReference type="NCBI Taxonomy" id="2219663"/>
    <lineage>
        <taxon>Bacteria</taxon>
        <taxon>Bacillati</taxon>
        <taxon>Actinomycetota</taxon>
        <taxon>Actinomycetes</taxon>
        <taxon>Kitasatosporales</taxon>
        <taxon>Streptomycetaceae</taxon>
        <taxon>Streptacidiphilus</taxon>
    </lineage>
</organism>
<comment type="caution">
    <text evidence="2">The sequence shown here is derived from an EMBL/GenBank/DDBJ whole genome shotgun (WGS) entry which is preliminary data.</text>
</comment>
<evidence type="ECO:0000313" key="2">
    <source>
        <dbReference type="EMBL" id="RAG85907.1"/>
    </source>
</evidence>
<protein>
    <submittedName>
        <fullName evidence="2">Uncharacterized protein</fullName>
    </submittedName>
</protein>
<gene>
    <name evidence="2" type="ORF">DN069_09015</name>
</gene>
<keyword evidence="3" id="KW-1185">Reference proteome</keyword>
<dbReference type="AlphaFoldDB" id="A0A2X0IML2"/>
<dbReference type="RefSeq" id="WP_111500347.1">
    <property type="nucleotide sequence ID" value="NZ_QKYN01000036.1"/>
</dbReference>
<proteinExistence type="predicted"/>
<dbReference type="EMBL" id="QKYN01000036">
    <property type="protein sequence ID" value="RAG85907.1"/>
    <property type="molecule type" value="Genomic_DNA"/>
</dbReference>
<sequence>MRIHVDEVREVQLSDGWHEVVNGTFRLGPVQLTTGDDPQERTAAVEWPVAFSFETPDGEAFAGPLSSLLAVSHLLPEKPEPPAHEELARRLQGELVTVDGVSTVRFTHADHEFDVWLGDSGTWRYVESSQRTTADAVNTYLPESDVHALVSQMMADLKSTWGLGRPPGVPGPPGLREGRDPDAGPRPEASSDDG</sequence>
<evidence type="ECO:0000256" key="1">
    <source>
        <dbReference type="SAM" id="MobiDB-lite"/>
    </source>
</evidence>
<name>A0A2X0IML2_9ACTN</name>
<dbReference type="Proteomes" id="UP000248889">
    <property type="component" value="Unassembled WGS sequence"/>
</dbReference>
<accession>A0A2X0IML2</accession>
<feature type="compositionally biased region" description="Basic and acidic residues" evidence="1">
    <location>
        <begin position="176"/>
        <end position="185"/>
    </location>
</feature>
<feature type="region of interest" description="Disordered" evidence="1">
    <location>
        <begin position="159"/>
        <end position="194"/>
    </location>
</feature>